<evidence type="ECO:0000313" key="4">
    <source>
        <dbReference type="EMBL" id="KAF5329076.1"/>
    </source>
</evidence>
<dbReference type="Proteomes" id="UP000559256">
    <property type="component" value="Unassembled WGS sequence"/>
</dbReference>
<dbReference type="OrthoDB" id="515270at2759"/>
<dbReference type="EMBL" id="JAACJM010000348">
    <property type="protein sequence ID" value="KAF5329076.1"/>
    <property type="molecule type" value="Genomic_DNA"/>
</dbReference>
<feature type="domain" description="CCHC-type" evidence="3">
    <location>
        <begin position="91"/>
        <end position="105"/>
    </location>
</feature>
<dbReference type="AlphaFoldDB" id="A0A8H5BTS7"/>
<sequence>MKSASEHAMNIEDISSDRAMDLHLEWLNEREKEGCWKSYSTPRMNSGPSQGWTVASINALMNMGSGASLSFTPLPKLTPEERDRLHKLGACFACRKLGHMSNECPTFLNNTPRTAETSTSLSSSSSPLITVAETSSSSSSQNVIKDISDMVNKVKGLEGEEKEQASVYLKDVVAKMMDF</sequence>
<dbReference type="Gene3D" id="4.10.60.10">
    <property type="entry name" value="Zinc finger, CCHC-type"/>
    <property type="match status" value="1"/>
</dbReference>
<evidence type="ECO:0000313" key="5">
    <source>
        <dbReference type="Proteomes" id="UP000559256"/>
    </source>
</evidence>
<proteinExistence type="predicted"/>
<comment type="caution">
    <text evidence="4">The sequence shown here is derived from an EMBL/GenBank/DDBJ whole genome shotgun (WGS) entry which is preliminary data.</text>
</comment>
<dbReference type="GO" id="GO:0003676">
    <property type="term" value="F:nucleic acid binding"/>
    <property type="evidence" value="ECO:0007669"/>
    <property type="project" value="InterPro"/>
</dbReference>
<keyword evidence="2" id="KW-0863">Zinc-finger</keyword>
<keyword evidence="2" id="KW-0479">Metal-binding</keyword>
<accession>A0A8H5BTS7</accession>
<protein>
    <recommendedName>
        <fullName evidence="3">CCHC-type domain-containing protein</fullName>
    </recommendedName>
</protein>
<dbReference type="GO" id="GO:0006397">
    <property type="term" value="P:mRNA processing"/>
    <property type="evidence" value="ECO:0007669"/>
    <property type="project" value="UniProtKB-KW"/>
</dbReference>
<reference evidence="4 5" key="1">
    <citation type="journal article" date="2020" name="ISME J.">
        <title>Uncovering the hidden diversity of litter-decomposition mechanisms in mushroom-forming fungi.</title>
        <authorList>
            <person name="Floudas D."/>
            <person name="Bentzer J."/>
            <person name="Ahren D."/>
            <person name="Johansson T."/>
            <person name="Persson P."/>
            <person name="Tunlid A."/>
        </authorList>
    </citation>
    <scope>NUCLEOTIDE SEQUENCE [LARGE SCALE GENOMIC DNA]</scope>
    <source>
        <strain evidence="4 5">CBS 291.85</strain>
    </source>
</reference>
<dbReference type="Pfam" id="PF00098">
    <property type="entry name" value="zf-CCHC"/>
    <property type="match status" value="1"/>
</dbReference>
<dbReference type="GO" id="GO:0008270">
    <property type="term" value="F:zinc ion binding"/>
    <property type="evidence" value="ECO:0007669"/>
    <property type="project" value="UniProtKB-KW"/>
</dbReference>
<evidence type="ECO:0000259" key="3">
    <source>
        <dbReference type="PROSITE" id="PS50158"/>
    </source>
</evidence>
<name>A0A8H5BTS7_9AGAR</name>
<dbReference type="SMART" id="SM00343">
    <property type="entry name" value="ZnF_C2HC"/>
    <property type="match status" value="1"/>
</dbReference>
<evidence type="ECO:0000256" key="1">
    <source>
        <dbReference type="ARBA" id="ARBA00022664"/>
    </source>
</evidence>
<dbReference type="PROSITE" id="PS50158">
    <property type="entry name" value="ZF_CCHC"/>
    <property type="match status" value="1"/>
</dbReference>
<keyword evidence="1" id="KW-0507">mRNA processing</keyword>
<dbReference type="InterPro" id="IPR036875">
    <property type="entry name" value="Znf_CCHC_sf"/>
</dbReference>
<gene>
    <name evidence="4" type="ORF">D9758_018532</name>
</gene>
<keyword evidence="2" id="KW-0862">Zinc</keyword>
<organism evidence="4 5">
    <name type="scientific">Tetrapyrgos nigripes</name>
    <dbReference type="NCBI Taxonomy" id="182062"/>
    <lineage>
        <taxon>Eukaryota</taxon>
        <taxon>Fungi</taxon>
        <taxon>Dikarya</taxon>
        <taxon>Basidiomycota</taxon>
        <taxon>Agaricomycotina</taxon>
        <taxon>Agaricomycetes</taxon>
        <taxon>Agaricomycetidae</taxon>
        <taxon>Agaricales</taxon>
        <taxon>Marasmiineae</taxon>
        <taxon>Marasmiaceae</taxon>
        <taxon>Tetrapyrgos</taxon>
    </lineage>
</organism>
<dbReference type="InterPro" id="IPR001878">
    <property type="entry name" value="Znf_CCHC"/>
</dbReference>
<evidence type="ECO:0000256" key="2">
    <source>
        <dbReference type="PROSITE-ProRule" id="PRU00047"/>
    </source>
</evidence>
<keyword evidence="5" id="KW-1185">Reference proteome</keyword>
<dbReference type="SUPFAM" id="SSF57756">
    <property type="entry name" value="Retrovirus zinc finger-like domains"/>
    <property type="match status" value="1"/>
</dbReference>